<name>A0A0A1UYB7_9HYPO</name>
<dbReference type="EMBL" id="JELW01000004">
    <property type="protein sequence ID" value="EXV03012.1"/>
    <property type="molecule type" value="Genomic_DNA"/>
</dbReference>
<dbReference type="OrthoDB" id="20886at2759"/>
<dbReference type="InterPro" id="IPR013907">
    <property type="entry name" value="Sds3"/>
</dbReference>
<dbReference type="Pfam" id="PF08598">
    <property type="entry name" value="Sds3"/>
    <property type="match status" value="1"/>
</dbReference>
<comment type="caution">
    <text evidence="7">The sequence shown here is derived from an EMBL/GenBank/DDBJ whole genome shotgun (WGS) entry which is preliminary data.</text>
</comment>
<organism evidence="7 8">
    <name type="scientific">Metarhizium robertsii</name>
    <dbReference type="NCBI Taxonomy" id="568076"/>
    <lineage>
        <taxon>Eukaryota</taxon>
        <taxon>Fungi</taxon>
        <taxon>Dikarya</taxon>
        <taxon>Ascomycota</taxon>
        <taxon>Pezizomycotina</taxon>
        <taxon>Sordariomycetes</taxon>
        <taxon>Hypocreomycetidae</taxon>
        <taxon>Hypocreales</taxon>
        <taxon>Clavicipitaceae</taxon>
        <taxon>Metarhizium</taxon>
    </lineage>
</organism>
<feature type="region of interest" description="Disordered" evidence="6">
    <location>
        <begin position="1"/>
        <end position="299"/>
    </location>
</feature>
<protein>
    <submittedName>
        <fullName evidence="7">Sds3-like histone deacetylase corepressor complex component n</fullName>
    </submittedName>
</protein>
<evidence type="ECO:0000313" key="8">
    <source>
        <dbReference type="Proteomes" id="UP000030151"/>
    </source>
</evidence>
<feature type="compositionally biased region" description="Basic residues" evidence="6">
    <location>
        <begin position="267"/>
        <end position="279"/>
    </location>
</feature>
<dbReference type="GO" id="GO:0005654">
    <property type="term" value="C:nucleoplasm"/>
    <property type="evidence" value="ECO:0007669"/>
    <property type="project" value="UniProtKB-ARBA"/>
</dbReference>
<feature type="region of interest" description="Disordered" evidence="6">
    <location>
        <begin position="521"/>
        <end position="542"/>
    </location>
</feature>
<dbReference type="SMART" id="SM01401">
    <property type="entry name" value="Sds3"/>
    <property type="match status" value="1"/>
</dbReference>
<dbReference type="PANTHER" id="PTHR21964">
    <property type="entry name" value="BREAST CANCER METASTASIS-SUPPRESSOR 1"/>
    <property type="match status" value="1"/>
</dbReference>
<accession>A0A0A1UYB7</accession>
<sequence>MVATTSVRGTVTPPGPGEADIEDSNVSSPLSEVEDGEANDEDIEHMQMNGRNNDADNSNASGDDQPEADTKNGASDSESALSDAHSDDNSEANDTEAETERLYDTPRNQRRRDVVVDQYNQGQIFEHTPSKLRSASGLIGDDDNNRDDESLSADDASVVSGDDSPTKPSASKDTSVDGDAKRDSQERKRKRSPMADQSESDQPLRKRITSLGAAETGADVDTSIDDDTTPAIPQSGDQSAGEEDDISAANQDAPTDGELPEKESRVPKKLTRNGSKRKGGSGDNSPSDTPGPDPNGEQIDVVEDEDTEQRNQDVEGDTDEADLAAKSIEEAEKKNAAFKDWSHIEEMFGLFRDRLYKDRLQRLEEEEQSLLAPVPTHPEYLNMKQCLDDRLDKRVREMNHELVFRIEAHERRAVAIRAQVWSQYFQAVREKREAALESLNRQWYEVQTARRTAHSLPDYGLLFPKDHVQRVRNAVAYNTEVSTLAGIARYEGFPAGPELKGASAAEVDADFGAIEQVRRSRQRGTAHLRDDYPNPTFSRLGPAGEQFIKDTPWANPKHSSHKAHQQLAVHTNSRQAVTASDRRPNQHTAHAPTAHAEVKTMIDSQTPIRKSPALLHQMSEPPELSRSVLSPAAHQMKRVASIPNIGRSSKAAAV</sequence>
<evidence type="ECO:0000256" key="4">
    <source>
        <dbReference type="ARBA" id="ARBA00023163"/>
    </source>
</evidence>
<comment type="subcellular location">
    <subcellularLocation>
        <location evidence="1">Nucleus</location>
    </subcellularLocation>
</comment>
<reference evidence="7 8" key="1">
    <citation type="submission" date="2014-02" db="EMBL/GenBank/DDBJ databases">
        <title>The genome sequence of the entomopathogenic fungus Metarhizium robertsii ARSEF 2575.</title>
        <authorList>
            <person name="Giuliano Garisto Donzelli B."/>
            <person name="Roe B.A."/>
            <person name="Macmil S.L."/>
            <person name="Krasnoff S.B."/>
            <person name="Gibson D.M."/>
        </authorList>
    </citation>
    <scope>NUCLEOTIDE SEQUENCE [LARGE SCALE GENOMIC DNA]</scope>
    <source>
        <strain evidence="7 8">ARSEF 2575</strain>
    </source>
</reference>
<dbReference type="Proteomes" id="UP000030151">
    <property type="component" value="Unassembled WGS sequence"/>
</dbReference>
<feature type="region of interest" description="Disordered" evidence="6">
    <location>
        <begin position="581"/>
        <end position="600"/>
    </location>
</feature>
<evidence type="ECO:0000313" key="7">
    <source>
        <dbReference type="EMBL" id="EXV03012.1"/>
    </source>
</evidence>
<dbReference type="GO" id="GO:0010468">
    <property type="term" value="P:regulation of gene expression"/>
    <property type="evidence" value="ECO:0007669"/>
    <property type="project" value="UniProtKB-ARBA"/>
</dbReference>
<feature type="compositionally biased region" description="Acidic residues" evidence="6">
    <location>
        <begin position="32"/>
        <end position="43"/>
    </location>
</feature>
<feature type="compositionally biased region" description="Low complexity" evidence="6">
    <location>
        <begin position="49"/>
        <end position="63"/>
    </location>
</feature>
<keyword evidence="5" id="KW-0539">Nucleus</keyword>
<keyword evidence="2" id="KW-0678">Repressor</keyword>
<gene>
    <name evidence="7" type="ORF">X797_004135</name>
</gene>
<dbReference type="eggNOG" id="ENOG502S14R">
    <property type="taxonomic scope" value="Eukaryota"/>
</dbReference>
<proteinExistence type="predicted"/>
<dbReference type="AlphaFoldDB" id="A0A0A1UYB7"/>
<keyword evidence="4" id="KW-0804">Transcription</keyword>
<evidence type="ECO:0000256" key="3">
    <source>
        <dbReference type="ARBA" id="ARBA00023015"/>
    </source>
</evidence>
<feature type="compositionally biased region" description="Basic and acidic residues" evidence="6">
    <location>
        <begin position="174"/>
        <end position="186"/>
    </location>
</feature>
<evidence type="ECO:0000256" key="5">
    <source>
        <dbReference type="ARBA" id="ARBA00023242"/>
    </source>
</evidence>
<evidence type="ECO:0000256" key="6">
    <source>
        <dbReference type="SAM" id="MobiDB-lite"/>
    </source>
</evidence>
<keyword evidence="3" id="KW-0805">Transcription regulation</keyword>
<feature type="compositionally biased region" description="Low complexity" evidence="6">
    <location>
        <begin position="153"/>
        <end position="163"/>
    </location>
</feature>
<dbReference type="HOGENOM" id="CLU_012439_1_0_1"/>
<feature type="compositionally biased region" description="Acidic residues" evidence="6">
    <location>
        <begin position="140"/>
        <end position="152"/>
    </location>
</feature>
<evidence type="ECO:0000256" key="2">
    <source>
        <dbReference type="ARBA" id="ARBA00022491"/>
    </source>
</evidence>
<evidence type="ECO:0000256" key="1">
    <source>
        <dbReference type="ARBA" id="ARBA00004123"/>
    </source>
</evidence>